<evidence type="ECO:0000313" key="2">
    <source>
        <dbReference type="EMBL" id="MEX6464052.1"/>
    </source>
</evidence>
<dbReference type="EC" id="2.3.-.-" evidence="2"/>
<dbReference type="GO" id="GO:0016746">
    <property type="term" value="F:acyltransferase activity"/>
    <property type="evidence" value="ECO:0007669"/>
    <property type="project" value="UniProtKB-KW"/>
</dbReference>
<dbReference type="CDD" id="cd04301">
    <property type="entry name" value="NAT_SF"/>
    <property type="match status" value="1"/>
</dbReference>
<evidence type="ECO:0000313" key="3">
    <source>
        <dbReference type="Proteomes" id="UP001560293"/>
    </source>
</evidence>
<gene>
    <name evidence="2" type="ORF">AB6N35_06730</name>
</gene>
<dbReference type="PANTHER" id="PTHR43617">
    <property type="entry name" value="L-AMINO ACID N-ACETYLTRANSFERASE"/>
    <property type="match status" value="1"/>
</dbReference>
<organism evidence="2 3">
    <name type="scientific">Dietzia cinnamea</name>
    <dbReference type="NCBI Taxonomy" id="321318"/>
    <lineage>
        <taxon>Bacteria</taxon>
        <taxon>Bacillati</taxon>
        <taxon>Actinomycetota</taxon>
        <taxon>Actinomycetes</taxon>
        <taxon>Mycobacteriales</taxon>
        <taxon>Dietziaceae</taxon>
        <taxon>Dietzia</taxon>
    </lineage>
</organism>
<accession>A0ABV3YK86</accession>
<comment type="caution">
    <text evidence="2">The sequence shown here is derived from an EMBL/GenBank/DDBJ whole genome shotgun (WGS) entry which is preliminary data.</text>
</comment>
<dbReference type="Pfam" id="PF00583">
    <property type="entry name" value="Acetyltransf_1"/>
    <property type="match status" value="1"/>
</dbReference>
<dbReference type="RefSeq" id="WP_061229400.1">
    <property type="nucleotide sequence ID" value="NZ_JALXMA010000041.1"/>
</dbReference>
<dbReference type="Proteomes" id="UP001560293">
    <property type="component" value="Unassembled WGS sequence"/>
</dbReference>
<dbReference type="SUPFAM" id="SSF55729">
    <property type="entry name" value="Acyl-CoA N-acyltransferases (Nat)"/>
    <property type="match status" value="1"/>
</dbReference>
<feature type="domain" description="N-acetyltransferase" evidence="1">
    <location>
        <begin position="18"/>
        <end position="162"/>
    </location>
</feature>
<evidence type="ECO:0000259" key="1">
    <source>
        <dbReference type="PROSITE" id="PS51186"/>
    </source>
</evidence>
<dbReference type="PANTHER" id="PTHR43617:SF20">
    <property type="entry name" value="N-ALPHA-ACETYLTRANSFERASE RIMI"/>
    <property type="match status" value="1"/>
</dbReference>
<keyword evidence="2" id="KW-0808">Transferase</keyword>
<protein>
    <submittedName>
        <fullName evidence="2">GNAT family N-acetyltransferase</fullName>
        <ecNumber evidence="2">2.3.-.-</ecNumber>
    </submittedName>
</protein>
<dbReference type="EMBL" id="JBFTEZ010000002">
    <property type="protein sequence ID" value="MEX6464052.1"/>
    <property type="molecule type" value="Genomic_DNA"/>
</dbReference>
<name>A0ABV3YK86_9ACTN</name>
<dbReference type="Gene3D" id="3.40.630.30">
    <property type="match status" value="1"/>
</dbReference>
<dbReference type="InterPro" id="IPR050276">
    <property type="entry name" value="MshD_Acetyltransferase"/>
</dbReference>
<dbReference type="InterPro" id="IPR016181">
    <property type="entry name" value="Acyl_CoA_acyltransferase"/>
</dbReference>
<dbReference type="InterPro" id="IPR000182">
    <property type="entry name" value="GNAT_dom"/>
</dbReference>
<dbReference type="PROSITE" id="PS51186">
    <property type="entry name" value="GNAT"/>
    <property type="match status" value="1"/>
</dbReference>
<reference evidence="3" key="1">
    <citation type="submission" date="2024-07" db="EMBL/GenBank/DDBJ databases">
        <title>Pseudomonas strain that inhibits Aeromonas fish pathogens.</title>
        <authorList>
            <person name="Wildschutte H."/>
        </authorList>
    </citation>
    <scope>NUCLEOTIDE SEQUENCE [LARGE SCALE GENOMIC DNA]</scope>
    <source>
        <strain evidence="3">n60</strain>
    </source>
</reference>
<keyword evidence="3" id="KW-1185">Reference proteome</keyword>
<keyword evidence="2" id="KW-0012">Acyltransferase</keyword>
<proteinExistence type="predicted"/>
<sequence>MHRIISYAPEYRSALLNLSLRAWEPVFPVVRNEVPGFVYGAFYPNGWRERQLKDLSEVLDNEPENVDVAVDEGRPIGWVCTRLHPDDNMGEVFVIAVDPDYQQRGVGRHLLEHAFARVREAGMAMVMVETGGDSGHAPARRVYESLGFEPWPVARYFKQLDR</sequence>